<sequence>MKKQIILFDFDKTLTDDDSIFLLWKYAFSKKKTNYFKFILQMIKGFFKFLFSGFNFLMFKNELCSVLKYFNDEELKEFIDYIYEEHIYKDGVEEFNNLPKDSYKMLVSASPINYLKFVDKYFDFDLIIGTNLDNEYNVLGKNNKSTEKVKRIKKHLLEMDFNIDYENSSAYSDSFKDDRPMLMLVKNRFLINSDVEKRGYKNLNWK</sequence>
<dbReference type="SUPFAM" id="SSF56784">
    <property type="entry name" value="HAD-like"/>
    <property type="match status" value="1"/>
</dbReference>
<dbReference type="InterPro" id="IPR036412">
    <property type="entry name" value="HAD-like_sf"/>
</dbReference>
<protein>
    <submittedName>
        <fullName evidence="1">Phosphoserine phosphatase</fullName>
    </submittedName>
</protein>
<dbReference type="InterPro" id="IPR023214">
    <property type="entry name" value="HAD_sf"/>
</dbReference>
<dbReference type="Pfam" id="PF12710">
    <property type="entry name" value="HAD"/>
    <property type="match status" value="1"/>
</dbReference>
<dbReference type="Gene3D" id="3.40.50.1000">
    <property type="entry name" value="HAD superfamily/HAD-like"/>
    <property type="match status" value="1"/>
</dbReference>
<evidence type="ECO:0000313" key="1">
    <source>
        <dbReference type="EMBL" id="MBP2024954.1"/>
    </source>
</evidence>
<proteinExistence type="predicted"/>
<dbReference type="RefSeq" id="WP_210060258.1">
    <property type="nucleotide sequence ID" value="NZ_JAGGLJ010000003.1"/>
</dbReference>
<keyword evidence="2" id="KW-1185">Reference proteome</keyword>
<evidence type="ECO:0000313" key="2">
    <source>
        <dbReference type="Proteomes" id="UP001519306"/>
    </source>
</evidence>
<dbReference type="EMBL" id="JAGGLJ010000003">
    <property type="protein sequence ID" value="MBP2024954.1"/>
    <property type="molecule type" value="Genomic_DNA"/>
</dbReference>
<dbReference type="Proteomes" id="UP001519306">
    <property type="component" value="Unassembled WGS sequence"/>
</dbReference>
<name>A0ABS4KAY7_9FIRM</name>
<accession>A0ABS4KAY7</accession>
<gene>
    <name evidence="1" type="ORF">J2Z71_000477</name>
</gene>
<organism evidence="1 2">
    <name type="scientific">Peptoniphilus stercorisuis</name>
    <dbReference type="NCBI Taxonomy" id="1436965"/>
    <lineage>
        <taxon>Bacteria</taxon>
        <taxon>Bacillati</taxon>
        <taxon>Bacillota</taxon>
        <taxon>Tissierellia</taxon>
        <taxon>Tissierellales</taxon>
        <taxon>Peptoniphilaceae</taxon>
        <taxon>Peptoniphilus</taxon>
    </lineage>
</organism>
<dbReference type="Gene3D" id="1.20.1440.100">
    <property type="entry name" value="SG protein - dephosphorylation function"/>
    <property type="match status" value="1"/>
</dbReference>
<comment type="caution">
    <text evidence="1">The sequence shown here is derived from an EMBL/GenBank/DDBJ whole genome shotgun (WGS) entry which is preliminary data.</text>
</comment>
<reference evidence="1 2" key="1">
    <citation type="submission" date="2021-03" db="EMBL/GenBank/DDBJ databases">
        <title>Genomic Encyclopedia of Type Strains, Phase IV (KMG-IV): sequencing the most valuable type-strain genomes for metagenomic binning, comparative biology and taxonomic classification.</title>
        <authorList>
            <person name="Goeker M."/>
        </authorList>
    </citation>
    <scope>NUCLEOTIDE SEQUENCE [LARGE SCALE GENOMIC DNA]</scope>
    <source>
        <strain evidence="1 2">DSM 27563</strain>
    </source>
</reference>